<keyword evidence="1" id="KW-0812">Transmembrane</keyword>
<feature type="transmembrane region" description="Helical" evidence="1">
    <location>
        <begin position="104"/>
        <end position="122"/>
    </location>
</feature>
<feature type="transmembrane region" description="Helical" evidence="1">
    <location>
        <begin position="134"/>
        <end position="154"/>
    </location>
</feature>
<name>A0AAW7DDB4_9FLAO</name>
<feature type="transmembrane region" description="Helical" evidence="1">
    <location>
        <begin position="21"/>
        <end position="41"/>
    </location>
</feature>
<dbReference type="InterPro" id="IPR009305">
    <property type="entry name" value="Mpo1-like"/>
</dbReference>
<organism evidence="2 3">
    <name type="scientific">Empedobacter falsenii</name>
    <dbReference type="NCBI Taxonomy" id="343874"/>
    <lineage>
        <taxon>Bacteria</taxon>
        <taxon>Pseudomonadati</taxon>
        <taxon>Bacteroidota</taxon>
        <taxon>Flavobacteriia</taxon>
        <taxon>Flavobacteriales</taxon>
        <taxon>Weeksellaceae</taxon>
        <taxon>Empedobacter</taxon>
    </lineage>
</organism>
<keyword evidence="1" id="KW-0472">Membrane</keyword>
<dbReference type="GO" id="GO:0046521">
    <property type="term" value="P:sphingoid catabolic process"/>
    <property type="evidence" value="ECO:0007669"/>
    <property type="project" value="TreeGrafter"/>
</dbReference>
<evidence type="ECO:0000256" key="1">
    <source>
        <dbReference type="SAM" id="Phobius"/>
    </source>
</evidence>
<evidence type="ECO:0000313" key="3">
    <source>
        <dbReference type="Proteomes" id="UP001173578"/>
    </source>
</evidence>
<comment type="caution">
    <text evidence="2">The sequence shown here is derived from an EMBL/GenBank/DDBJ whole genome shotgun (WGS) entry which is preliminary data.</text>
</comment>
<proteinExistence type="predicted"/>
<dbReference type="GO" id="GO:0016020">
    <property type="term" value="C:membrane"/>
    <property type="evidence" value="ECO:0007669"/>
    <property type="project" value="GOC"/>
</dbReference>
<dbReference type="Pfam" id="PF06127">
    <property type="entry name" value="Mpo1-like"/>
    <property type="match status" value="1"/>
</dbReference>
<dbReference type="Proteomes" id="UP001173578">
    <property type="component" value="Unassembled WGS sequence"/>
</dbReference>
<dbReference type="RefSeq" id="WP_286484561.1">
    <property type="nucleotide sequence ID" value="NZ_JACALR010000001.1"/>
</dbReference>
<feature type="transmembrane region" description="Helical" evidence="1">
    <location>
        <begin position="47"/>
        <end position="66"/>
    </location>
</feature>
<reference evidence="2" key="2">
    <citation type="journal article" date="2022" name="Sci. Total Environ.">
        <title>Prevalence, transmission, and molecular epidemiology of tet(X)-positive bacteria among humans, animals, and environmental niches in China: An epidemiological, and genomic-based study.</title>
        <authorList>
            <person name="Dong N."/>
            <person name="Zeng Y."/>
            <person name="Cai C."/>
            <person name="Sun C."/>
            <person name="Lu J."/>
            <person name="Liu C."/>
            <person name="Zhou H."/>
            <person name="Sun Q."/>
            <person name="Shu L."/>
            <person name="Wang H."/>
            <person name="Wang Y."/>
            <person name="Wang S."/>
            <person name="Wu C."/>
            <person name="Chan E.W."/>
            <person name="Chen G."/>
            <person name="Shen Z."/>
            <person name="Chen S."/>
            <person name="Zhang R."/>
        </authorList>
    </citation>
    <scope>NUCLEOTIDE SEQUENCE</scope>
    <source>
        <strain evidence="2">210</strain>
    </source>
</reference>
<sequence>MRKIEQLFSEYGESHQNVTNKIIHWICVPLIFWTILGFISYIPTPHFYIPSFGYISIASIIALMIVSIFYFRLSVVVGLIMIFLMLIMEYFISLCNLQFGTKSWIVYLVVFIITWILQFVGHKIEGKKPSFLKDLQFLLVGPIWLLGFILRKIGVKY</sequence>
<dbReference type="PANTHER" id="PTHR28026">
    <property type="entry name" value="DUF962 DOMAIN PROTEIN (AFU_ORTHOLOGUE AFUA_8G05310)"/>
    <property type="match status" value="1"/>
</dbReference>
<protein>
    <submittedName>
        <fullName evidence="2">DUF962 domain-containing protein</fullName>
    </submittedName>
</protein>
<evidence type="ECO:0000313" key="2">
    <source>
        <dbReference type="EMBL" id="MDM1549648.1"/>
    </source>
</evidence>
<dbReference type="EMBL" id="JACALR010000001">
    <property type="protein sequence ID" value="MDM1549648.1"/>
    <property type="molecule type" value="Genomic_DNA"/>
</dbReference>
<dbReference type="PANTHER" id="PTHR28026:SF9">
    <property type="entry name" value="2-HYDROXY-PALMITIC ACID DIOXYGENASE MPO1"/>
    <property type="match status" value="1"/>
</dbReference>
<dbReference type="AlphaFoldDB" id="A0AAW7DDB4"/>
<reference evidence="2" key="1">
    <citation type="submission" date="2020-06" db="EMBL/GenBank/DDBJ databases">
        <authorList>
            <person name="Dong N."/>
        </authorList>
    </citation>
    <scope>NUCLEOTIDE SEQUENCE</scope>
    <source>
        <strain evidence="2">210</strain>
    </source>
</reference>
<keyword evidence="1" id="KW-1133">Transmembrane helix</keyword>
<accession>A0AAW7DDB4</accession>
<gene>
    <name evidence="2" type="ORF">HX095_00240</name>
</gene>
<feature type="transmembrane region" description="Helical" evidence="1">
    <location>
        <begin position="73"/>
        <end position="92"/>
    </location>
</feature>